<sequence length="79" mass="9506">MCRLLWVVWTFYFYLFIYLFIYFIYYFFETESHSVAQAGVQWPDLSSLQAPPPGFTPFSCLSLPSSWDYRRPPRRPASF</sequence>
<dbReference type="OMA" id="WTFYFYL"/>
<reference evidence="2" key="2">
    <citation type="submission" date="2025-08" db="UniProtKB">
        <authorList>
            <consortium name="Ensembl"/>
        </authorList>
    </citation>
    <scope>IDENTIFICATION</scope>
</reference>
<keyword evidence="1" id="KW-0812">Transmembrane</keyword>
<keyword evidence="1" id="KW-1133">Transmembrane helix</keyword>
<evidence type="ECO:0000313" key="2">
    <source>
        <dbReference type="Ensembl" id="ENSPANP00000053716.1"/>
    </source>
</evidence>
<protein>
    <submittedName>
        <fullName evidence="2">Uncharacterized protein</fullName>
    </submittedName>
</protein>
<dbReference type="GeneTree" id="ENSGT00940000165497"/>
<organism evidence="2 3">
    <name type="scientific">Papio anubis</name>
    <name type="common">Olive baboon</name>
    <dbReference type="NCBI Taxonomy" id="9555"/>
    <lineage>
        <taxon>Eukaryota</taxon>
        <taxon>Metazoa</taxon>
        <taxon>Chordata</taxon>
        <taxon>Craniata</taxon>
        <taxon>Vertebrata</taxon>
        <taxon>Euteleostomi</taxon>
        <taxon>Mammalia</taxon>
        <taxon>Eutheria</taxon>
        <taxon>Euarchontoglires</taxon>
        <taxon>Primates</taxon>
        <taxon>Haplorrhini</taxon>
        <taxon>Catarrhini</taxon>
        <taxon>Cercopithecidae</taxon>
        <taxon>Cercopithecinae</taxon>
        <taxon>Papio</taxon>
    </lineage>
</organism>
<evidence type="ECO:0000256" key="1">
    <source>
        <dbReference type="SAM" id="Phobius"/>
    </source>
</evidence>
<accession>A0A8I5N891</accession>
<reference evidence="2 3" key="1">
    <citation type="submission" date="2012-03" db="EMBL/GenBank/DDBJ databases">
        <title>Whole Genome Assembly of Papio anubis.</title>
        <authorList>
            <person name="Liu Y.L."/>
            <person name="Abraham K.A."/>
            <person name="Akbar H.A."/>
            <person name="Ali S.A."/>
            <person name="Anosike U.A."/>
            <person name="Aqrawi P.A."/>
            <person name="Arias F.A."/>
            <person name="Attaway T.A."/>
            <person name="Awwad R.A."/>
            <person name="Babu C.B."/>
            <person name="Bandaranaike D.B."/>
            <person name="Battles P.B."/>
            <person name="Bell A.B."/>
            <person name="Beltran B.B."/>
            <person name="Berhane-Mersha D.B."/>
            <person name="Bess C.B."/>
            <person name="Bickham C.B."/>
            <person name="Bolden T.B."/>
            <person name="Carter K.C."/>
            <person name="Chau D.C."/>
            <person name="Chavez A.C."/>
            <person name="Clerc-Blankenburg K.C."/>
            <person name="Coyle M.C."/>
            <person name="Dao M.D."/>
            <person name="Davila M.L.D."/>
            <person name="Davy-Carroll L.D."/>
            <person name="Denson S.D."/>
            <person name="Dinh H.D."/>
            <person name="Fernandez S.F."/>
            <person name="Fernando P.F."/>
            <person name="Forbes L.F."/>
            <person name="Francis C.F."/>
            <person name="Francisco L.F."/>
            <person name="Fu Q.F."/>
            <person name="Garcia-Iii R.G."/>
            <person name="Garrett T.G."/>
            <person name="Gross S.G."/>
            <person name="Gubbala S.G."/>
            <person name="Hirani K.H."/>
            <person name="Hogues M.H."/>
            <person name="Hollins B.H."/>
            <person name="Jackson L.J."/>
            <person name="Javaid M.J."/>
            <person name="Jhangiani S.J."/>
            <person name="Johnson A.J."/>
            <person name="Johnson B.J."/>
            <person name="Jones J.J."/>
            <person name="Joshi V.J."/>
            <person name="Kalu J.K."/>
            <person name="Khan N.K."/>
            <person name="Korchina V.K."/>
            <person name="Kovar C.K."/>
            <person name="Lago L.L."/>
            <person name="Lara F.L."/>
            <person name="Le T.-K.L."/>
            <person name="Lee S.L."/>
            <person name="Legall-Iii F.L."/>
            <person name="Lemon S.L."/>
            <person name="Liu J.L."/>
            <person name="Liu Y.-S.L."/>
            <person name="Liyanage D.L."/>
            <person name="Lopez J.L."/>
            <person name="Lorensuhewa L.L."/>
            <person name="Mata R.M."/>
            <person name="Mathew T.M."/>
            <person name="Mercado C.M."/>
            <person name="Mercado I.M."/>
            <person name="Morales K.M."/>
            <person name="Morgan M.M."/>
            <person name="Munidasa M.M."/>
            <person name="Ngo D.N."/>
            <person name="Nguyen L.N."/>
            <person name="Nguyen T.N."/>
            <person name="Nguyen N.N."/>
            <person name="Obregon M.O."/>
            <person name="Okwuonu G.O."/>
            <person name="Ongeri F.O."/>
            <person name="Onwere C.O."/>
            <person name="Osifeso I.O."/>
            <person name="Parra A.P."/>
            <person name="Patil S.P."/>
            <person name="Perez A.P."/>
            <person name="Perez Y.P."/>
            <person name="Pham C.P."/>
            <person name="Pu L.-L.P."/>
            <person name="Puazo M.P."/>
            <person name="Quiroz J.Q."/>
            <person name="Rouhana J.R."/>
            <person name="Ruiz M.R."/>
            <person name="Ruiz S.-J.R."/>
            <person name="Saada N.S."/>
            <person name="Santibanez J.S."/>
            <person name="Scheel M.S."/>
            <person name="Schneider B.S."/>
            <person name="Simmons D.S."/>
            <person name="Sisson I.S."/>
            <person name="Tang L.-Y.T."/>
            <person name="Thornton R.T."/>
            <person name="Tisius J.T."/>
            <person name="Toledanes G.T."/>
            <person name="Trejos Z.T."/>
            <person name="Usmani K.U."/>
            <person name="Varghese R.V."/>
            <person name="Vattathil S.V."/>
            <person name="Vee V.V."/>
            <person name="Walker D.W."/>
            <person name="Weissenberger G.W."/>
            <person name="White C.W."/>
            <person name="Williams A.W."/>
            <person name="Woodworth J.W."/>
            <person name="Wright R.W."/>
            <person name="Zhu Y.Z."/>
            <person name="Han Y.H."/>
            <person name="Newsham I.N."/>
            <person name="Nazareth L.N."/>
            <person name="Worley K.W."/>
            <person name="Muzny D.M."/>
            <person name="Rogers J.R."/>
            <person name="Gibbs R.G."/>
        </authorList>
    </citation>
    <scope>NUCLEOTIDE SEQUENCE [LARGE SCALE GENOMIC DNA]</scope>
</reference>
<evidence type="ECO:0000313" key="3">
    <source>
        <dbReference type="Proteomes" id="UP000028761"/>
    </source>
</evidence>
<feature type="transmembrane region" description="Helical" evidence="1">
    <location>
        <begin position="6"/>
        <end position="28"/>
    </location>
</feature>
<name>A0A8I5N891_PAPAN</name>
<reference evidence="2" key="3">
    <citation type="submission" date="2025-09" db="UniProtKB">
        <authorList>
            <consortium name="Ensembl"/>
        </authorList>
    </citation>
    <scope>IDENTIFICATION</scope>
</reference>
<dbReference type="PANTHER" id="PTHR46254">
    <property type="entry name" value="PROTEIN GVQW1-RELATED"/>
    <property type="match status" value="1"/>
</dbReference>
<dbReference type="AlphaFoldDB" id="A0A8I5N891"/>
<proteinExistence type="predicted"/>
<dbReference type="Ensembl" id="ENSPANT00000065526.1">
    <property type="protein sequence ID" value="ENSPANP00000053716.1"/>
    <property type="gene ID" value="ENSPANG00000037335.1"/>
</dbReference>
<keyword evidence="1" id="KW-0472">Membrane</keyword>
<keyword evidence="3" id="KW-1185">Reference proteome</keyword>
<dbReference type="Proteomes" id="UP000028761">
    <property type="component" value="Chromosome 6"/>
</dbReference>